<feature type="compositionally biased region" description="Polar residues" evidence="1">
    <location>
        <begin position="152"/>
        <end position="172"/>
    </location>
</feature>
<accession>A0ABQ4XM40</accession>
<keyword evidence="3" id="KW-1185">Reference proteome</keyword>
<evidence type="ECO:0000313" key="3">
    <source>
        <dbReference type="Proteomes" id="UP001151760"/>
    </source>
</evidence>
<reference evidence="2" key="2">
    <citation type="submission" date="2022-01" db="EMBL/GenBank/DDBJ databases">
        <authorList>
            <person name="Yamashiro T."/>
            <person name="Shiraishi A."/>
            <person name="Satake H."/>
            <person name="Nakayama K."/>
        </authorList>
    </citation>
    <scope>NUCLEOTIDE SEQUENCE</scope>
</reference>
<dbReference type="EMBL" id="BQNB010009641">
    <property type="protein sequence ID" value="GJS66344.1"/>
    <property type="molecule type" value="Genomic_DNA"/>
</dbReference>
<reference evidence="2" key="1">
    <citation type="journal article" date="2022" name="Int. J. Mol. Sci.">
        <title>Draft Genome of Tanacetum Coccineum: Genomic Comparison of Closely Related Tanacetum-Family Plants.</title>
        <authorList>
            <person name="Yamashiro T."/>
            <person name="Shiraishi A."/>
            <person name="Nakayama K."/>
            <person name="Satake H."/>
        </authorList>
    </citation>
    <scope>NUCLEOTIDE SEQUENCE</scope>
</reference>
<feature type="region of interest" description="Disordered" evidence="1">
    <location>
        <begin position="375"/>
        <end position="395"/>
    </location>
</feature>
<gene>
    <name evidence="2" type="ORF">Tco_0680908</name>
</gene>
<name>A0ABQ4XM40_9ASTR</name>
<feature type="region of interest" description="Disordered" evidence="1">
    <location>
        <begin position="449"/>
        <end position="471"/>
    </location>
</feature>
<comment type="caution">
    <text evidence="2">The sequence shown here is derived from an EMBL/GenBank/DDBJ whole genome shotgun (WGS) entry which is preliminary data.</text>
</comment>
<evidence type="ECO:0000313" key="2">
    <source>
        <dbReference type="EMBL" id="GJS66344.1"/>
    </source>
</evidence>
<feature type="compositionally biased region" description="Basic and acidic residues" evidence="1">
    <location>
        <begin position="386"/>
        <end position="395"/>
    </location>
</feature>
<dbReference type="Proteomes" id="UP001151760">
    <property type="component" value="Unassembled WGS sequence"/>
</dbReference>
<organism evidence="2 3">
    <name type="scientific">Tanacetum coccineum</name>
    <dbReference type="NCBI Taxonomy" id="301880"/>
    <lineage>
        <taxon>Eukaryota</taxon>
        <taxon>Viridiplantae</taxon>
        <taxon>Streptophyta</taxon>
        <taxon>Embryophyta</taxon>
        <taxon>Tracheophyta</taxon>
        <taxon>Spermatophyta</taxon>
        <taxon>Magnoliopsida</taxon>
        <taxon>eudicotyledons</taxon>
        <taxon>Gunneridae</taxon>
        <taxon>Pentapetalae</taxon>
        <taxon>asterids</taxon>
        <taxon>campanulids</taxon>
        <taxon>Asterales</taxon>
        <taxon>Asteraceae</taxon>
        <taxon>Asteroideae</taxon>
        <taxon>Anthemideae</taxon>
        <taxon>Anthemidinae</taxon>
        <taxon>Tanacetum</taxon>
    </lineage>
</organism>
<proteinExistence type="predicted"/>
<sequence length="606" mass="68883">MADLKFVDTHNLVTFLYKPAKSKGFEQIVDFLNANPIRYALTINPSIYISCIKQFCSTVKVKTVNREVQLQALVDGKKIIITESTVRRDLQLEDAEGVDCLPCSTIFEQLTLMGYEKISQKLTFYKAFFSPQWKFLIHTILQCLTEQDSGNISKTQSKATPNESSSLGTTSCGGPRRQETMGDTIAQTRFENVSKHSNDPLFARVLDLEKIKTTQAEEILSLKRRVKKLKRTHGHKRLYKVGLTARVESPRDEESLGEDASKQGRINTIDADEDITLVNDQDEDDADMFDVNTLTGDEVLAEQEVATKDVNLTVDEVTLAQALAALKSIKPKVKANVVEESSVPVSAASTKVSAATIPTPMKGIVITELGTSTTTTKISSQPSQEKVQDKGKEKMIEPEKPLKKKDQISFDEQEAIRLQAEFDEEERLARDKDEANVALTEEWDDIQAKQRRKHFAAKRAEEKRNKPPTKIQQKKTMITYLKNMEGWKHKYLKSKDFVSIKELFDKAFKRVNMFVDYRTDLVEAEVDDDQEAAKIKELMKIVPDEEEVAINAISLATKPPTIVDWNIHKEEKKNYYQIIRADESSKMYLVFSHMLKSFNKEDFETL</sequence>
<feature type="region of interest" description="Disordered" evidence="1">
    <location>
        <begin position="152"/>
        <end position="179"/>
    </location>
</feature>
<evidence type="ECO:0000256" key="1">
    <source>
        <dbReference type="SAM" id="MobiDB-lite"/>
    </source>
</evidence>
<feature type="compositionally biased region" description="Polar residues" evidence="1">
    <location>
        <begin position="375"/>
        <end position="385"/>
    </location>
</feature>
<protein>
    <submittedName>
        <fullName evidence="2">Uncharacterized protein</fullName>
    </submittedName>
</protein>